<dbReference type="HAMAP" id="MF_01080">
    <property type="entry name" value="TruB_bact"/>
    <property type="match status" value="1"/>
</dbReference>
<name>A0AB38A5N3_9ACTN</name>
<dbReference type="CDD" id="cd02573">
    <property type="entry name" value="PseudoU_synth_EcTruB"/>
    <property type="match status" value="1"/>
</dbReference>
<dbReference type="EMBL" id="FNSH01000001">
    <property type="protein sequence ID" value="SEB44777.1"/>
    <property type="molecule type" value="Genomic_DNA"/>
</dbReference>
<keyword evidence="4 5" id="KW-0413">Isomerase</keyword>
<comment type="caution">
    <text evidence="8">The sequence shown here is derived from an EMBL/GenBank/DDBJ whole genome shotgun (WGS) entry which is preliminary data.</text>
</comment>
<dbReference type="RefSeq" id="WP_002563564.1">
    <property type="nucleotide sequence ID" value="NZ_CALJSN010000006.1"/>
</dbReference>
<evidence type="ECO:0000259" key="7">
    <source>
        <dbReference type="Pfam" id="PF16198"/>
    </source>
</evidence>
<comment type="catalytic activity">
    <reaction evidence="1 5">
        <text>uridine(55) in tRNA = pseudouridine(55) in tRNA</text>
        <dbReference type="Rhea" id="RHEA:42532"/>
        <dbReference type="Rhea" id="RHEA-COMP:10101"/>
        <dbReference type="Rhea" id="RHEA-COMP:10102"/>
        <dbReference type="ChEBI" id="CHEBI:65314"/>
        <dbReference type="ChEBI" id="CHEBI:65315"/>
        <dbReference type="EC" id="5.4.99.25"/>
    </reaction>
</comment>
<gene>
    <name evidence="5" type="primary">truB</name>
    <name evidence="8" type="ORF">SAMN04489746_0254</name>
</gene>
<evidence type="ECO:0000259" key="6">
    <source>
        <dbReference type="Pfam" id="PF01509"/>
    </source>
</evidence>
<organism evidence="8 9">
    <name type="scientific">Atopobium minutum</name>
    <dbReference type="NCBI Taxonomy" id="1381"/>
    <lineage>
        <taxon>Bacteria</taxon>
        <taxon>Bacillati</taxon>
        <taxon>Actinomycetota</taxon>
        <taxon>Coriobacteriia</taxon>
        <taxon>Coriobacteriales</taxon>
        <taxon>Atopobiaceae</taxon>
        <taxon>Atopobium</taxon>
    </lineage>
</organism>
<comment type="similarity">
    <text evidence="2 5">Belongs to the pseudouridine synthase TruB family. Type 1 subfamily.</text>
</comment>
<evidence type="ECO:0000256" key="3">
    <source>
        <dbReference type="ARBA" id="ARBA00022694"/>
    </source>
</evidence>
<dbReference type="InterPro" id="IPR014780">
    <property type="entry name" value="tRNA_psdUridine_synth_TruB"/>
</dbReference>
<dbReference type="Pfam" id="PF16198">
    <property type="entry name" value="TruB_C_2"/>
    <property type="match status" value="1"/>
</dbReference>
<dbReference type="GO" id="GO:0003723">
    <property type="term" value="F:RNA binding"/>
    <property type="evidence" value="ECO:0007669"/>
    <property type="project" value="InterPro"/>
</dbReference>
<evidence type="ECO:0000256" key="5">
    <source>
        <dbReference type="HAMAP-Rule" id="MF_01080"/>
    </source>
</evidence>
<dbReference type="Proteomes" id="UP000183687">
    <property type="component" value="Unassembled WGS sequence"/>
</dbReference>
<dbReference type="InterPro" id="IPR032819">
    <property type="entry name" value="TruB_C"/>
</dbReference>
<feature type="domain" description="Pseudouridine synthase II N-terminal" evidence="6">
    <location>
        <begin position="30"/>
        <end position="183"/>
    </location>
</feature>
<sequence>MKRSSSGLHALLAIDKPVGMTSHDVVNKLRRALHERRIGHAGTLDPDACGVLVVGVGQGTRLMGLLSAERKRYQARICFGSQTSTDDAAGKVIATAQVPEQLYDPDFAAHTIFDLVGEHQQVPPAYSAISVNGKRAYDLARSGKTVELAARTIHIYEASLIGISSVQPLIWDVDILASKGTYIRSIARDVGQQLGTAAHICGLRRIQSGRISMDACTQLAQLQSLETRTEAERKAALEALWLNPLAALGYYVRSLDDTQMEAVRCGRKLWLTPQEYSLLPVDHQRASLVYNNKLVGVWERVGKHLVCVANFPDGIEGVRL</sequence>
<evidence type="ECO:0000313" key="8">
    <source>
        <dbReference type="EMBL" id="SEB44777.1"/>
    </source>
</evidence>
<dbReference type="NCBIfam" id="TIGR00431">
    <property type="entry name" value="TruB"/>
    <property type="match status" value="1"/>
</dbReference>
<dbReference type="GO" id="GO:1990481">
    <property type="term" value="P:mRNA pseudouridine synthesis"/>
    <property type="evidence" value="ECO:0007669"/>
    <property type="project" value="TreeGrafter"/>
</dbReference>
<dbReference type="PANTHER" id="PTHR13767">
    <property type="entry name" value="TRNA-PSEUDOURIDINE SYNTHASE"/>
    <property type="match status" value="1"/>
</dbReference>
<reference evidence="8 9" key="1">
    <citation type="submission" date="2016-10" db="EMBL/GenBank/DDBJ databases">
        <authorList>
            <person name="Varghese N."/>
            <person name="Submissions S."/>
        </authorList>
    </citation>
    <scope>NUCLEOTIDE SEQUENCE [LARGE SCALE GENOMIC DNA]</scope>
    <source>
        <strain evidence="8 9">DSM 20586</strain>
    </source>
</reference>
<dbReference type="PANTHER" id="PTHR13767:SF2">
    <property type="entry name" value="PSEUDOURIDYLATE SYNTHASE TRUB1"/>
    <property type="match status" value="1"/>
</dbReference>
<evidence type="ECO:0000256" key="1">
    <source>
        <dbReference type="ARBA" id="ARBA00000385"/>
    </source>
</evidence>
<feature type="domain" description="tRNA pseudouridylate synthase B C-terminal" evidence="7">
    <location>
        <begin position="184"/>
        <end position="239"/>
    </location>
</feature>
<feature type="active site" description="Nucleophile" evidence="5">
    <location>
        <position position="45"/>
    </location>
</feature>
<dbReference type="InterPro" id="IPR020103">
    <property type="entry name" value="PsdUridine_synth_cat_dom_sf"/>
</dbReference>
<accession>A0AB38A5N3</accession>
<dbReference type="GO" id="GO:0160148">
    <property type="term" value="F:tRNA pseudouridine(55) synthase activity"/>
    <property type="evidence" value="ECO:0007669"/>
    <property type="project" value="UniProtKB-EC"/>
</dbReference>
<evidence type="ECO:0000256" key="4">
    <source>
        <dbReference type="ARBA" id="ARBA00023235"/>
    </source>
</evidence>
<evidence type="ECO:0000313" key="9">
    <source>
        <dbReference type="Proteomes" id="UP000183687"/>
    </source>
</evidence>
<dbReference type="GO" id="GO:0031119">
    <property type="term" value="P:tRNA pseudouridine synthesis"/>
    <property type="evidence" value="ECO:0007669"/>
    <property type="project" value="UniProtKB-UniRule"/>
</dbReference>
<comment type="function">
    <text evidence="5">Responsible for synthesis of pseudouridine from uracil-55 in the psi GC loop of transfer RNAs.</text>
</comment>
<dbReference type="AlphaFoldDB" id="A0AB38A5N3"/>
<dbReference type="EC" id="5.4.99.25" evidence="5"/>
<proteinExistence type="inferred from homology"/>
<dbReference type="Gene3D" id="3.30.2350.10">
    <property type="entry name" value="Pseudouridine synthase"/>
    <property type="match status" value="1"/>
</dbReference>
<dbReference type="Pfam" id="PF01509">
    <property type="entry name" value="TruB_N"/>
    <property type="match status" value="1"/>
</dbReference>
<keyword evidence="3 5" id="KW-0819">tRNA processing</keyword>
<evidence type="ECO:0000256" key="2">
    <source>
        <dbReference type="ARBA" id="ARBA00005642"/>
    </source>
</evidence>
<protein>
    <recommendedName>
        <fullName evidence="5">tRNA pseudouridine synthase B</fullName>
        <ecNumber evidence="5">5.4.99.25</ecNumber>
    </recommendedName>
    <alternativeName>
        <fullName evidence="5">tRNA pseudouridine(55) synthase</fullName>
        <shortName evidence="5">Psi55 synthase</shortName>
    </alternativeName>
    <alternativeName>
        <fullName evidence="5">tRNA pseudouridylate synthase</fullName>
    </alternativeName>
    <alternativeName>
        <fullName evidence="5">tRNA-uridine isomerase</fullName>
    </alternativeName>
</protein>
<dbReference type="InterPro" id="IPR002501">
    <property type="entry name" value="PsdUridine_synth_N"/>
</dbReference>
<dbReference type="SUPFAM" id="SSF55120">
    <property type="entry name" value="Pseudouridine synthase"/>
    <property type="match status" value="1"/>
</dbReference>